<dbReference type="EMBL" id="VNHK01000003">
    <property type="protein sequence ID" value="TYO93172.1"/>
    <property type="molecule type" value="Genomic_DNA"/>
</dbReference>
<name>A0ABD5B1L7_ELIMR</name>
<dbReference type="Proteomes" id="UP001239265">
    <property type="component" value="Unassembled WGS sequence"/>
</dbReference>
<evidence type="ECO:0000313" key="2">
    <source>
        <dbReference type="EMBL" id="TYO93172.1"/>
    </source>
</evidence>
<organism evidence="1 4">
    <name type="scientific">Elizabethkingia miricola</name>
    <name type="common">Chryseobacterium miricola</name>
    <dbReference type="NCBI Taxonomy" id="172045"/>
    <lineage>
        <taxon>Bacteria</taxon>
        <taxon>Pseudomonadati</taxon>
        <taxon>Bacteroidota</taxon>
        <taxon>Flavobacteriia</taxon>
        <taxon>Flavobacteriales</taxon>
        <taxon>Weeksellaceae</taxon>
        <taxon>Elizabethkingia</taxon>
    </lineage>
</organism>
<evidence type="ECO:0000313" key="3">
    <source>
        <dbReference type="Proteomes" id="UP000324513"/>
    </source>
</evidence>
<reference evidence="1 4" key="2">
    <citation type="submission" date="2023-06" db="EMBL/GenBank/DDBJ databases">
        <title>Nosocomial Elizabethkingia miricola genome.</title>
        <authorList>
            <person name="Morgado S."/>
            <person name="Fonseca E."/>
            <person name="Freitas F."/>
            <person name="Vicente A.C."/>
        </authorList>
    </citation>
    <scope>NUCLEOTIDE SEQUENCE [LARGE SCALE GENOMIC DNA]</scope>
    <source>
        <strain evidence="1 4">EM15</strain>
    </source>
</reference>
<dbReference type="EMBL" id="JAUCQJ010000001">
    <property type="protein sequence ID" value="MDQ8747271.1"/>
    <property type="molecule type" value="Genomic_DNA"/>
</dbReference>
<protein>
    <submittedName>
        <fullName evidence="1">Uncharacterized protein</fullName>
    </submittedName>
</protein>
<reference evidence="2 3" key="1">
    <citation type="submission" date="2019-07" db="EMBL/GenBank/DDBJ databases">
        <title>Genomic Encyclopedia of Archaeal and Bacterial Type Strains, Phase II (KMG-II): from individual species to whole genera.</title>
        <authorList>
            <person name="Goeker M."/>
        </authorList>
    </citation>
    <scope>NUCLEOTIDE SEQUENCE [LARGE SCALE GENOMIC DNA]</scope>
    <source>
        <strain evidence="2 3">DSM 14571</strain>
    </source>
</reference>
<evidence type="ECO:0000313" key="4">
    <source>
        <dbReference type="Proteomes" id="UP001239265"/>
    </source>
</evidence>
<dbReference type="AlphaFoldDB" id="A0ABD5B1L7"/>
<gene>
    <name evidence="2" type="ORF">LX74_01237</name>
    <name evidence="1" type="ORF">QT385_01365</name>
</gene>
<keyword evidence="3" id="KW-1185">Reference proteome</keyword>
<evidence type="ECO:0000313" key="1">
    <source>
        <dbReference type="EMBL" id="MDQ8747271.1"/>
    </source>
</evidence>
<dbReference type="RefSeq" id="WP_065081175.1">
    <property type="nucleotide sequence ID" value="NZ_FLSS01000021.1"/>
</dbReference>
<comment type="caution">
    <text evidence="1">The sequence shown here is derived from an EMBL/GenBank/DDBJ whole genome shotgun (WGS) entry which is preliminary data.</text>
</comment>
<accession>A0ABD5B1L7</accession>
<dbReference type="Proteomes" id="UP000324513">
    <property type="component" value="Unassembled WGS sequence"/>
</dbReference>
<sequence length="168" mass="19849">MNSAISSIEFILNNIIPEPEDKAIIHNKLSRKNRIKLNKSQYEETKIYWCLLEYVGLKEDDGFDWVYKASSTELNNGLSAEIFQQIINSDSFFSNYIIKDKDLLTISLEYIHPVKYNKTRPYIGNHLSFIFNKVWKINNGYDHISNMYRKLQEGEVVVHYSECRKRNV</sequence>
<proteinExistence type="predicted"/>